<keyword evidence="11" id="KW-1185">Reference proteome</keyword>
<dbReference type="Proteomes" id="UP000631114">
    <property type="component" value="Unassembled WGS sequence"/>
</dbReference>
<dbReference type="SUPFAM" id="SSF48334">
    <property type="entry name" value="DNA repair protein MutS, domain III"/>
    <property type="match status" value="1"/>
</dbReference>
<dbReference type="PANTHER" id="PTHR11361:SF122">
    <property type="entry name" value="DNA MISMATCH REPAIR PROTEIN MSH3"/>
    <property type="match status" value="1"/>
</dbReference>
<dbReference type="InterPro" id="IPR027417">
    <property type="entry name" value="P-loop_NTPase"/>
</dbReference>
<evidence type="ECO:0000313" key="10">
    <source>
        <dbReference type="EMBL" id="KAF9600548.1"/>
    </source>
</evidence>
<comment type="caution">
    <text evidence="10">The sequence shown here is derived from an EMBL/GenBank/DDBJ whole genome shotgun (WGS) entry which is preliminary data.</text>
</comment>
<gene>
    <name evidence="10" type="ORF">IFM89_010034</name>
</gene>
<feature type="domain" description="DNA mismatch repair protein MutS core" evidence="8">
    <location>
        <begin position="6"/>
        <end position="291"/>
    </location>
</feature>
<dbReference type="InterPro" id="IPR045076">
    <property type="entry name" value="MutS"/>
</dbReference>
<dbReference type="Pfam" id="PF00488">
    <property type="entry name" value="MutS_V"/>
    <property type="match status" value="1"/>
</dbReference>
<evidence type="ECO:0000256" key="2">
    <source>
        <dbReference type="ARBA" id="ARBA00022741"/>
    </source>
</evidence>
<keyword evidence="5" id="KW-0238">DNA-binding</keyword>
<keyword evidence="7" id="KW-1133">Transmembrane helix</keyword>
<dbReference type="SMART" id="SM00534">
    <property type="entry name" value="MUTSac"/>
    <property type="match status" value="1"/>
</dbReference>
<keyword evidence="3" id="KW-0227">DNA damage</keyword>
<evidence type="ECO:0000259" key="8">
    <source>
        <dbReference type="SMART" id="SM00533"/>
    </source>
</evidence>
<dbReference type="Gene3D" id="3.40.50.300">
    <property type="entry name" value="P-loop containing nucleotide triphosphate hydrolases"/>
    <property type="match status" value="1"/>
</dbReference>
<feature type="transmembrane region" description="Helical" evidence="7">
    <location>
        <begin position="62"/>
        <end position="81"/>
    </location>
</feature>
<evidence type="ECO:0000256" key="4">
    <source>
        <dbReference type="ARBA" id="ARBA00022840"/>
    </source>
</evidence>
<dbReference type="GO" id="GO:0030983">
    <property type="term" value="F:mismatched DNA binding"/>
    <property type="evidence" value="ECO:0007669"/>
    <property type="project" value="InterPro"/>
</dbReference>
<sequence>MAPSTKQDGGSIDNEDECVAHVKPLINDVLSSVLTTLGISTDIQRGITRIFHRTATTFESGYSFFVSMIQFIAVVHTILYARKQLQQLQVEHKDSNEELQKKTAFSLIEKDAADQKDLQNLFIASDGQFPEVARSQTTVEVANHKLDSLISMYRKQLGVRNLDFIGVSGSTHLIELRSDLRLPSNWVKVNSTKRTIRYHPPEVLKALDELLLAKEELALACRSAWDRFLEGFSKYYAEFPASVQALAAGLRENSEFLNCMMQNYVRPVFVNDTESVQIHIHSGRHPVLDLILQDSFVPNDTNLNAEGEYCQIVTGPNMGGNSCYIHQVALLCIMAQEVTDFELDYNENMEHGDITFLYKVVPGTSDKSFGLNVARLAQQETGRNLFLEQLVSKRNWNPPSNLSSDINIFLHSPVRMSNGN</sequence>
<evidence type="ECO:0000256" key="6">
    <source>
        <dbReference type="ARBA" id="ARBA00023204"/>
    </source>
</evidence>
<reference evidence="10 11" key="1">
    <citation type="submission" date="2020-10" db="EMBL/GenBank/DDBJ databases">
        <title>The Coptis chinensis genome and diversification of protoberbering-type alkaloids.</title>
        <authorList>
            <person name="Wang B."/>
            <person name="Shu S."/>
            <person name="Song C."/>
            <person name="Liu Y."/>
        </authorList>
    </citation>
    <scope>NUCLEOTIDE SEQUENCE [LARGE SCALE GENOMIC DNA]</scope>
    <source>
        <strain evidence="10">HL-2020</strain>
        <tissue evidence="10">Leaf</tissue>
    </source>
</reference>
<dbReference type="GO" id="GO:0006298">
    <property type="term" value="P:mismatch repair"/>
    <property type="evidence" value="ECO:0007669"/>
    <property type="project" value="InterPro"/>
</dbReference>
<comment type="similarity">
    <text evidence="1">Belongs to the DNA mismatch repair MutS family. MSH3 subfamily.</text>
</comment>
<evidence type="ECO:0000256" key="5">
    <source>
        <dbReference type="ARBA" id="ARBA00023125"/>
    </source>
</evidence>
<keyword evidence="7" id="KW-0812">Transmembrane</keyword>
<dbReference type="GO" id="GO:0005524">
    <property type="term" value="F:ATP binding"/>
    <property type="evidence" value="ECO:0007669"/>
    <property type="project" value="UniProtKB-KW"/>
</dbReference>
<proteinExistence type="inferred from homology"/>
<dbReference type="InterPro" id="IPR000432">
    <property type="entry name" value="DNA_mismatch_repair_MutS_C"/>
</dbReference>
<dbReference type="GO" id="GO:0006312">
    <property type="term" value="P:mitotic recombination"/>
    <property type="evidence" value="ECO:0007669"/>
    <property type="project" value="TreeGrafter"/>
</dbReference>
<evidence type="ECO:0000313" key="11">
    <source>
        <dbReference type="Proteomes" id="UP000631114"/>
    </source>
</evidence>
<dbReference type="AlphaFoldDB" id="A0A835LLZ5"/>
<dbReference type="InterPro" id="IPR036187">
    <property type="entry name" value="DNA_mismatch_repair_MutS_sf"/>
</dbReference>
<dbReference type="Gene3D" id="1.10.1420.10">
    <property type="match status" value="1"/>
</dbReference>
<feature type="domain" description="DNA mismatch repair proteins mutS family" evidence="9">
    <location>
        <begin position="308"/>
        <end position="382"/>
    </location>
</feature>
<dbReference type="SMART" id="SM00533">
    <property type="entry name" value="MUTSd"/>
    <property type="match status" value="1"/>
</dbReference>
<evidence type="ECO:0000259" key="9">
    <source>
        <dbReference type="SMART" id="SM00534"/>
    </source>
</evidence>
<dbReference type="SUPFAM" id="SSF52540">
    <property type="entry name" value="P-loop containing nucleoside triphosphate hydrolases"/>
    <property type="match status" value="1"/>
</dbReference>
<evidence type="ECO:0000256" key="7">
    <source>
        <dbReference type="SAM" id="Phobius"/>
    </source>
</evidence>
<dbReference type="PANTHER" id="PTHR11361">
    <property type="entry name" value="DNA MISMATCH REPAIR PROTEIN MUTS FAMILY MEMBER"/>
    <property type="match status" value="1"/>
</dbReference>
<keyword evidence="4" id="KW-0067">ATP-binding</keyword>
<dbReference type="InterPro" id="IPR007696">
    <property type="entry name" value="DNA_mismatch_repair_MutS_core"/>
</dbReference>
<dbReference type="GO" id="GO:0005634">
    <property type="term" value="C:nucleus"/>
    <property type="evidence" value="ECO:0007669"/>
    <property type="project" value="TreeGrafter"/>
</dbReference>
<organism evidence="10 11">
    <name type="scientific">Coptis chinensis</name>
    <dbReference type="NCBI Taxonomy" id="261450"/>
    <lineage>
        <taxon>Eukaryota</taxon>
        <taxon>Viridiplantae</taxon>
        <taxon>Streptophyta</taxon>
        <taxon>Embryophyta</taxon>
        <taxon>Tracheophyta</taxon>
        <taxon>Spermatophyta</taxon>
        <taxon>Magnoliopsida</taxon>
        <taxon>Ranunculales</taxon>
        <taxon>Ranunculaceae</taxon>
        <taxon>Coptidoideae</taxon>
        <taxon>Coptis</taxon>
    </lineage>
</organism>
<dbReference type="FunFam" id="1.10.1420.10:FF:000004">
    <property type="entry name" value="DNA mismatch repair protein Msh3"/>
    <property type="match status" value="1"/>
</dbReference>
<evidence type="ECO:0000256" key="3">
    <source>
        <dbReference type="ARBA" id="ARBA00022763"/>
    </source>
</evidence>
<protein>
    <submittedName>
        <fullName evidence="10">Uncharacterized protein</fullName>
    </submittedName>
</protein>
<keyword evidence="2" id="KW-0547">Nucleotide-binding</keyword>
<evidence type="ECO:0000256" key="1">
    <source>
        <dbReference type="ARBA" id="ARBA00007094"/>
    </source>
</evidence>
<dbReference type="OrthoDB" id="10252754at2759"/>
<dbReference type="EMBL" id="JADFTS010000006">
    <property type="protein sequence ID" value="KAF9600548.1"/>
    <property type="molecule type" value="Genomic_DNA"/>
</dbReference>
<keyword evidence="6" id="KW-0234">DNA repair</keyword>
<keyword evidence="7" id="KW-0472">Membrane</keyword>
<dbReference type="GO" id="GO:0140664">
    <property type="term" value="F:ATP-dependent DNA damage sensor activity"/>
    <property type="evidence" value="ECO:0007669"/>
    <property type="project" value="InterPro"/>
</dbReference>
<name>A0A835LLZ5_9MAGN</name>
<accession>A0A835LLZ5</accession>